<dbReference type="EMBL" id="HACG01009744">
    <property type="protein sequence ID" value="CEK56609.1"/>
    <property type="molecule type" value="Transcribed_RNA"/>
</dbReference>
<protein>
    <submittedName>
        <fullName evidence="1">Uncharacterized protein</fullName>
    </submittedName>
</protein>
<dbReference type="AlphaFoldDB" id="A0A0B6YKA0"/>
<name>A0A0B6YKA0_9EUPU</name>
<accession>A0A0B6YKA0</accession>
<feature type="non-terminal residue" evidence="1">
    <location>
        <position position="1"/>
    </location>
</feature>
<reference evidence="1" key="1">
    <citation type="submission" date="2014-12" db="EMBL/GenBank/DDBJ databases">
        <title>Insight into the proteome of Arion vulgaris.</title>
        <authorList>
            <person name="Aradska J."/>
            <person name="Bulat T."/>
            <person name="Smidak R."/>
            <person name="Sarate P."/>
            <person name="Gangsoo J."/>
            <person name="Sialana F."/>
            <person name="Bilban M."/>
            <person name="Lubec G."/>
        </authorList>
    </citation>
    <scope>NUCLEOTIDE SEQUENCE</scope>
    <source>
        <tissue evidence="1">Skin</tissue>
    </source>
</reference>
<evidence type="ECO:0000313" key="1">
    <source>
        <dbReference type="EMBL" id="CEK56609.1"/>
    </source>
</evidence>
<sequence>VAVSIGEQWLFTCSRINSLPDCDPGKVSIQSISDGEELETNFEVMCACPKEYDADGAKRTTEGGKVKVEI</sequence>
<organism evidence="1">
    <name type="scientific">Arion vulgaris</name>
    <dbReference type="NCBI Taxonomy" id="1028688"/>
    <lineage>
        <taxon>Eukaryota</taxon>
        <taxon>Metazoa</taxon>
        <taxon>Spiralia</taxon>
        <taxon>Lophotrochozoa</taxon>
        <taxon>Mollusca</taxon>
        <taxon>Gastropoda</taxon>
        <taxon>Heterobranchia</taxon>
        <taxon>Euthyneura</taxon>
        <taxon>Panpulmonata</taxon>
        <taxon>Eupulmonata</taxon>
        <taxon>Stylommatophora</taxon>
        <taxon>Helicina</taxon>
        <taxon>Arionoidea</taxon>
        <taxon>Arionidae</taxon>
        <taxon>Arion</taxon>
    </lineage>
</organism>
<gene>
    <name evidence="1" type="primary">ORF28067</name>
</gene>
<feature type="non-terminal residue" evidence="1">
    <location>
        <position position="70"/>
    </location>
</feature>
<proteinExistence type="predicted"/>